<organism evidence="4 5">
    <name type="scientific">Roseovarius nubinhibens (strain ATCC BAA-591 / DSM 15170 / ISM)</name>
    <dbReference type="NCBI Taxonomy" id="89187"/>
    <lineage>
        <taxon>Bacteria</taxon>
        <taxon>Pseudomonadati</taxon>
        <taxon>Pseudomonadota</taxon>
        <taxon>Alphaproteobacteria</taxon>
        <taxon>Rhodobacterales</taxon>
        <taxon>Roseobacteraceae</taxon>
        <taxon>Roseovarius</taxon>
    </lineage>
</organism>
<dbReference type="Proteomes" id="UP000005954">
    <property type="component" value="Unassembled WGS sequence"/>
</dbReference>
<protein>
    <recommendedName>
        <fullName evidence="3">Extensin-like C-terminal domain-containing protein</fullName>
    </recommendedName>
</protein>
<dbReference type="InterPro" id="IPR009683">
    <property type="entry name" value="Extensin-like_C"/>
</dbReference>
<keyword evidence="5" id="KW-1185">Reference proteome</keyword>
<dbReference type="EMBL" id="AALY01000001">
    <property type="protein sequence ID" value="EAP77125.1"/>
    <property type="molecule type" value="Genomic_DNA"/>
</dbReference>
<keyword evidence="2" id="KW-0732">Signal</keyword>
<name>A3SIE4_ROSNI</name>
<feature type="region of interest" description="Disordered" evidence="1">
    <location>
        <begin position="89"/>
        <end position="110"/>
    </location>
</feature>
<feature type="signal peptide" evidence="2">
    <location>
        <begin position="1"/>
        <end position="22"/>
    </location>
</feature>
<feature type="domain" description="Extensin-like C-terminal" evidence="3">
    <location>
        <begin position="138"/>
        <end position="289"/>
    </location>
</feature>
<dbReference type="Pfam" id="PF06904">
    <property type="entry name" value="Extensin-like_C"/>
    <property type="match status" value="1"/>
</dbReference>
<sequence length="289" mass="30714">MIRAALASLAILMAVGPAPALADAPKTSLRPIARIGDIPVPRAEPAPAPAPAPAPTPAETVVVTEPEAQPNTQQQPDAIRPGARKVGQGLFKSLRPQRRTERSKKQARTVIRQRQKGAVCGDVALQGDVIGRVPGRIKGCGIENAIKLRSVSGIALSQPALMDCTTAKSFKTWVDRGLKPAIGSRGGGVAGLGIAAHYACRTRNNKPGAKLSEHSTGRAIDISSILLRDGTQITLLKHWNSKAYGKPLRQMHGAACGPFGTVLGPNADRYHLDHFHFDTARYRSGSYCR</sequence>
<evidence type="ECO:0000256" key="2">
    <source>
        <dbReference type="SAM" id="SignalP"/>
    </source>
</evidence>
<proteinExistence type="predicted"/>
<evidence type="ECO:0000313" key="5">
    <source>
        <dbReference type="Proteomes" id="UP000005954"/>
    </source>
</evidence>
<dbReference type="AlphaFoldDB" id="A3SIE4"/>
<gene>
    <name evidence="4" type="ORF">ISM_02510</name>
</gene>
<comment type="caution">
    <text evidence="4">The sequence shown here is derived from an EMBL/GenBank/DDBJ whole genome shotgun (WGS) entry which is preliminary data.</text>
</comment>
<evidence type="ECO:0000256" key="1">
    <source>
        <dbReference type="SAM" id="MobiDB-lite"/>
    </source>
</evidence>
<reference evidence="4 5" key="1">
    <citation type="submission" date="2005-12" db="EMBL/GenBank/DDBJ databases">
        <authorList>
            <person name="Moran M.A."/>
            <person name="Ferriera S."/>
            <person name="Johnson J."/>
            <person name="Kravitz S."/>
            <person name="Halpern A."/>
            <person name="Remington K."/>
            <person name="Beeson K."/>
            <person name="Tran B."/>
            <person name="Rogers Y.-H."/>
            <person name="Friedman R."/>
            <person name="Venter J.C."/>
        </authorList>
    </citation>
    <scope>NUCLEOTIDE SEQUENCE [LARGE SCALE GENOMIC DNA]</scope>
    <source>
        <strain evidence="5">ATCC BAA-591 / DSM 15170 / ISM</strain>
    </source>
</reference>
<evidence type="ECO:0000259" key="3">
    <source>
        <dbReference type="Pfam" id="PF06904"/>
    </source>
</evidence>
<dbReference type="eggNOG" id="COG3921">
    <property type="taxonomic scope" value="Bacteria"/>
</dbReference>
<dbReference type="HOGENOM" id="CLU_043272_3_0_5"/>
<dbReference type="STRING" id="89187.ISM_02510"/>
<accession>A3SIE4</accession>
<evidence type="ECO:0000313" key="4">
    <source>
        <dbReference type="EMBL" id="EAP77125.1"/>
    </source>
</evidence>
<feature type="chain" id="PRO_5002658270" description="Extensin-like C-terminal domain-containing protein" evidence="2">
    <location>
        <begin position="23"/>
        <end position="289"/>
    </location>
</feature>